<feature type="domain" description="DUF402" evidence="1">
    <location>
        <begin position="46"/>
        <end position="147"/>
    </location>
</feature>
<dbReference type="EMBL" id="JACCAB010000001">
    <property type="protein sequence ID" value="NYG07056.1"/>
    <property type="molecule type" value="Genomic_DNA"/>
</dbReference>
<dbReference type="InterPro" id="IPR007295">
    <property type="entry name" value="DUF402"/>
</dbReference>
<dbReference type="SUPFAM" id="SSF159234">
    <property type="entry name" value="FomD-like"/>
    <property type="match status" value="1"/>
</dbReference>
<dbReference type="Proteomes" id="UP000573599">
    <property type="component" value="Unassembled WGS sequence"/>
</dbReference>
<sequence>MRLRFTKWGGKRHHGAELVYLGADDHGDWLGDPVGNRWSGGPNSFVSVTDNVLLVPHGRGLTAMFYGEHPDQAFELYVDITTVPVWDGDLVTAVDLDLDVIRRFDGSWYVDDEDEFAEHQVLYGYPPDLVVAAEAECARVVDEIRSGAPVLADETAAPWRAVFASLKAG</sequence>
<dbReference type="InterPro" id="IPR035930">
    <property type="entry name" value="FomD-like_sf"/>
</dbReference>
<evidence type="ECO:0000259" key="1">
    <source>
        <dbReference type="Pfam" id="PF04167"/>
    </source>
</evidence>
<evidence type="ECO:0000313" key="3">
    <source>
        <dbReference type="Proteomes" id="UP000573599"/>
    </source>
</evidence>
<accession>A0A852WNV2</accession>
<keyword evidence="3" id="KW-1185">Reference proteome</keyword>
<evidence type="ECO:0000313" key="2">
    <source>
        <dbReference type="EMBL" id="NYG07056.1"/>
    </source>
</evidence>
<dbReference type="AlphaFoldDB" id="A0A852WNV2"/>
<reference evidence="2 3" key="1">
    <citation type="submission" date="2020-07" db="EMBL/GenBank/DDBJ databases">
        <title>Sequencing the genomes of 1000 actinobacteria strains.</title>
        <authorList>
            <person name="Klenk H.-P."/>
        </authorList>
    </citation>
    <scope>NUCLEOTIDE SEQUENCE [LARGE SCALE GENOMIC DNA]</scope>
    <source>
        <strain evidence="2 3">DSM 23987</strain>
    </source>
</reference>
<gene>
    <name evidence="2" type="ORF">BJ986_001543</name>
</gene>
<comment type="caution">
    <text evidence="2">The sequence shown here is derived from an EMBL/GenBank/DDBJ whole genome shotgun (WGS) entry which is preliminary data.</text>
</comment>
<name>A0A852WNV2_9MICO</name>
<dbReference type="RefSeq" id="WP_202881204.1">
    <property type="nucleotide sequence ID" value="NZ_JACCAB010000001.1"/>
</dbReference>
<protein>
    <recommendedName>
        <fullName evidence="1">DUF402 domain-containing protein</fullName>
    </recommendedName>
</protein>
<organism evidence="2 3">
    <name type="scientific">Pedococcus badiiscoriae</name>
    <dbReference type="NCBI Taxonomy" id="642776"/>
    <lineage>
        <taxon>Bacteria</taxon>
        <taxon>Bacillati</taxon>
        <taxon>Actinomycetota</taxon>
        <taxon>Actinomycetes</taxon>
        <taxon>Micrococcales</taxon>
        <taxon>Intrasporangiaceae</taxon>
        <taxon>Pedococcus</taxon>
    </lineage>
</organism>
<proteinExistence type="predicted"/>
<dbReference type="Gene3D" id="2.40.380.10">
    <property type="entry name" value="FomD-like"/>
    <property type="match status" value="1"/>
</dbReference>
<dbReference type="Pfam" id="PF04167">
    <property type="entry name" value="DUF402"/>
    <property type="match status" value="1"/>
</dbReference>